<feature type="coiled-coil region" evidence="1">
    <location>
        <begin position="18"/>
        <end position="45"/>
    </location>
</feature>
<feature type="region of interest" description="Disordered" evidence="2">
    <location>
        <begin position="156"/>
        <end position="178"/>
    </location>
</feature>
<dbReference type="Proteomes" id="UP000481583">
    <property type="component" value="Unassembled WGS sequence"/>
</dbReference>
<comment type="caution">
    <text evidence="3">The sequence shown here is derived from an EMBL/GenBank/DDBJ whole genome shotgun (WGS) entry which is preliminary data.</text>
</comment>
<dbReference type="AlphaFoldDB" id="A0A6G4TUB7"/>
<evidence type="ECO:0000313" key="3">
    <source>
        <dbReference type="EMBL" id="NGN63140.1"/>
    </source>
</evidence>
<accession>A0A6G4TUB7</accession>
<gene>
    <name evidence="3" type="ORF">G5C51_04360</name>
</gene>
<proteinExistence type="predicted"/>
<sequence length="272" mass="29213">MSASTYELARLPKLRDAAETFLDALAAEEKQRRQAEAEADQARQHSEIRSAEYSAARLVREHFADTLAPVITAEDWKGSPVIYPAGTAERAQPSATAYLGCGTFLHWRDSTTRMGGRLHLVRPCDLGGFCETEIKYQVELAGILVDPAGGCGCRIESETDEPPASRPAPAAGEERMPGLTGPEDLIGRYAKEVAFVAEEAPATTLDEIAAQAETAADNLTAVGIDGGDLYAGAVYLADVDAVEEPDRPVLARLADKHLSNGLDAIDEYRLQL</sequence>
<keyword evidence="4" id="KW-1185">Reference proteome</keyword>
<protein>
    <submittedName>
        <fullName evidence="3">Uncharacterized protein</fullName>
    </submittedName>
</protein>
<organism evidence="3 4">
    <name type="scientific">Streptomyces coryli</name>
    <dbReference type="NCBI Taxonomy" id="1128680"/>
    <lineage>
        <taxon>Bacteria</taxon>
        <taxon>Bacillati</taxon>
        <taxon>Actinomycetota</taxon>
        <taxon>Actinomycetes</taxon>
        <taxon>Kitasatosporales</taxon>
        <taxon>Streptomycetaceae</taxon>
        <taxon>Streptomyces</taxon>
    </lineage>
</organism>
<dbReference type="RefSeq" id="WP_165231916.1">
    <property type="nucleotide sequence ID" value="NZ_JAAKZV010000010.1"/>
</dbReference>
<name>A0A6G4TUB7_9ACTN</name>
<keyword evidence="1" id="KW-0175">Coiled coil</keyword>
<dbReference type="EMBL" id="JAAKZV010000010">
    <property type="protein sequence ID" value="NGN63140.1"/>
    <property type="molecule type" value="Genomic_DNA"/>
</dbReference>
<evidence type="ECO:0000313" key="4">
    <source>
        <dbReference type="Proteomes" id="UP000481583"/>
    </source>
</evidence>
<reference evidence="3 4" key="1">
    <citation type="submission" date="2020-02" db="EMBL/GenBank/DDBJ databases">
        <title>Whole-genome analyses of novel actinobacteria.</title>
        <authorList>
            <person name="Sahin N."/>
        </authorList>
    </citation>
    <scope>NUCLEOTIDE SEQUENCE [LARGE SCALE GENOMIC DNA]</scope>
    <source>
        <strain evidence="3 4">A7024</strain>
    </source>
</reference>
<evidence type="ECO:0000256" key="2">
    <source>
        <dbReference type="SAM" id="MobiDB-lite"/>
    </source>
</evidence>
<evidence type="ECO:0000256" key="1">
    <source>
        <dbReference type="SAM" id="Coils"/>
    </source>
</evidence>